<dbReference type="GO" id="GO:0016757">
    <property type="term" value="F:glycosyltransferase activity"/>
    <property type="evidence" value="ECO:0007669"/>
    <property type="project" value="UniProtKB-KW"/>
</dbReference>
<keyword evidence="3" id="KW-0328">Glycosyltransferase</keyword>
<accession>A0A1X1PZH9</accession>
<accession>Q2JCI7</accession>
<dbReference type="Proteomes" id="UP000001937">
    <property type="component" value="Chromosome"/>
</dbReference>
<reference evidence="7 8" key="1">
    <citation type="journal article" date="2007" name="Genome Res.">
        <title>Genome characteristics of facultatively symbiotic Frankia sp. strains reflect host range and host plant biogeography.</title>
        <authorList>
            <person name="Normand P."/>
            <person name="Lapierre P."/>
            <person name="Tisa L.S."/>
            <person name="Gogarten J.P."/>
            <person name="Alloisio N."/>
            <person name="Bagnarol E."/>
            <person name="Bassi C.A."/>
            <person name="Berry A.M."/>
            <person name="Bickhart D.M."/>
            <person name="Choisne N."/>
            <person name="Couloux A."/>
            <person name="Cournoyer B."/>
            <person name="Cruveiller S."/>
            <person name="Daubin V."/>
            <person name="Demange N."/>
            <person name="Francino M.P."/>
            <person name="Goltsman E."/>
            <person name="Huang Y."/>
            <person name="Kopp O.R."/>
            <person name="Labarre L."/>
            <person name="Lapidus A."/>
            <person name="Lavire C."/>
            <person name="Marechal J."/>
            <person name="Martinez M."/>
            <person name="Mastronunzio J.E."/>
            <person name="Mullin B.C."/>
            <person name="Niemann J."/>
            <person name="Pujic P."/>
            <person name="Rawnsley T."/>
            <person name="Rouy Z."/>
            <person name="Schenowitz C."/>
            <person name="Sellstedt A."/>
            <person name="Tavares F."/>
            <person name="Tomkins J.P."/>
            <person name="Vallenet D."/>
            <person name="Valverde C."/>
            <person name="Wall L.G."/>
            <person name="Wang Y."/>
            <person name="Medigue C."/>
            <person name="Benson D.R."/>
        </authorList>
    </citation>
    <scope>NUCLEOTIDE SEQUENCE [LARGE SCALE GENOMIC DNA]</scope>
    <source>
        <strain evidence="8">DSM 45818 / CECT 9043 / CcI3</strain>
    </source>
</reference>
<comment type="similarity">
    <text evidence="2">Belongs to the glycosyltransferase 2 family.</text>
</comment>
<dbReference type="InterPro" id="IPR001173">
    <property type="entry name" value="Glyco_trans_2-like"/>
</dbReference>
<dbReference type="PANTHER" id="PTHR43179:SF12">
    <property type="entry name" value="GALACTOFURANOSYLTRANSFERASE GLFT2"/>
    <property type="match status" value="1"/>
</dbReference>
<evidence type="ECO:0000313" key="7">
    <source>
        <dbReference type="EMBL" id="ABD11005.1"/>
    </source>
</evidence>
<proteinExistence type="inferred from homology"/>
<dbReference type="InterPro" id="IPR029044">
    <property type="entry name" value="Nucleotide-diphossugar_trans"/>
</dbReference>
<dbReference type="Pfam" id="PF00535">
    <property type="entry name" value="Glycos_transf_2"/>
    <property type="match status" value="1"/>
</dbReference>
<dbReference type="STRING" id="106370.Francci3_1629"/>
<dbReference type="HOGENOM" id="CLU_846637_0_0_11"/>
<feature type="region of interest" description="Disordered" evidence="5">
    <location>
        <begin position="310"/>
        <end position="342"/>
    </location>
</feature>
<gene>
    <name evidence="7" type="ordered locus">Francci3_1629</name>
</gene>
<keyword evidence="4 7" id="KW-0808">Transferase</keyword>
<comment type="pathway">
    <text evidence="1">Cell wall biogenesis; cell wall polysaccharide biosynthesis.</text>
</comment>
<dbReference type="CAZy" id="GT2">
    <property type="family name" value="Glycosyltransferase Family 2"/>
</dbReference>
<protein>
    <submittedName>
        <fullName evidence="7">Glycosyl transferase, family 2</fullName>
    </submittedName>
</protein>
<dbReference type="Gene3D" id="3.90.550.10">
    <property type="entry name" value="Spore Coat Polysaccharide Biosynthesis Protein SpsA, Chain A"/>
    <property type="match status" value="1"/>
</dbReference>
<dbReference type="PANTHER" id="PTHR43179">
    <property type="entry name" value="RHAMNOSYLTRANSFERASE WBBL"/>
    <property type="match status" value="1"/>
</dbReference>
<evidence type="ECO:0000256" key="5">
    <source>
        <dbReference type="SAM" id="MobiDB-lite"/>
    </source>
</evidence>
<evidence type="ECO:0000313" key="8">
    <source>
        <dbReference type="Proteomes" id="UP000001937"/>
    </source>
</evidence>
<evidence type="ECO:0000256" key="1">
    <source>
        <dbReference type="ARBA" id="ARBA00004776"/>
    </source>
</evidence>
<evidence type="ECO:0000256" key="4">
    <source>
        <dbReference type="ARBA" id="ARBA00022679"/>
    </source>
</evidence>
<dbReference type="EMBL" id="CP000249">
    <property type="protein sequence ID" value="ABD11005.1"/>
    <property type="molecule type" value="Genomic_DNA"/>
</dbReference>
<name>Q2JCI7_FRACC</name>
<dbReference type="SUPFAM" id="SSF53448">
    <property type="entry name" value="Nucleotide-diphospho-sugar transferases"/>
    <property type="match status" value="1"/>
</dbReference>
<dbReference type="eggNOG" id="COG1216">
    <property type="taxonomic scope" value="Bacteria"/>
</dbReference>
<dbReference type="KEGG" id="fra:Francci3_1629"/>
<evidence type="ECO:0000256" key="3">
    <source>
        <dbReference type="ARBA" id="ARBA00022676"/>
    </source>
</evidence>
<keyword evidence="8" id="KW-1185">Reference proteome</keyword>
<evidence type="ECO:0000259" key="6">
    <source>
        <dbReference type="Pfam" id="PF00535"/>
    </source>
</evidence>
<sequence>MMHRLLAVVVSHGGSTSLYRLLTTLDAMAECRVFLVENDGKSRHDALPDGVRVVQGHGNVGYGTAVNLAVRRALEDGLRPEWILVVNSDVTVPADTATMIPKLLAWAPSSADVVGFPIRGTAGERGRASAVLPRPRTNAYTAVRGEIAAVERWPELRYPVGAFFAVRSEIFLRLGGFDPSYWMYYEETDLFARLHAAGGRIVWADDAWPVVHVGGETVGRSGLLYAELGRSAATYARRHRHDVGRSWTAVHAAQLTVLAARKLAVGRSHDALRAVRILSGLVSGLARPGWEPAVSSRWHAVPAETRLRLGHLRPVPRTPRQRQDDLIDDLADGSPGSSGQRT</sequence>
<evidence type="ECO:0000256" key="2">
    <source>
        <dbReference type="ARBA" id="ARBA00006739"/>
    </source>
</evidence>
<dbReference type="AlphaFoldDB" id="Q2JCI7"/>
<feature type="domain" description="Glycosyltransferase 2-like" evidence="6">
    <location>
        <begin position="47"/>
        <end position="171"/>
    </location>
</feature>
<organism evidence="7 8">
    <name type="scientific">Frankia casuarinae (strain DSM 45818 / CECT 9043 / HFP020203 / CcI3)</name>
    <dbReference type="NCBI Taxonomy" id="106370"/>
    <lineage>
        <taxon>Bacteria</taxon>
        <taxon>Bacillati</taxon>
        <taxon>Actinomycetota</taxon>
        <taxon>Actinomycetes</taxon>
        <taxon>Frankiales</taxon>
        <taxon>Frankiaceae</taxon>
        <taxon>Frankia</taxon>
    </lineage>
</organism>